<organism evidence="8 9">
    <name type="scientific">Salmonella diarizonae</name>
    <dbReference type="NCBI Taxonomy" id="59204"/>
    <lineage>
        <taxon>Bacteria</taxon>
        <taxon>Pseudomonadati</taxon>
        <taxon>Pseudomonadota</taxon>
        <taxon>Gammaproteobacteria</taxon>
        <taxon>Enterobacterales</taxon>
        <taxon>Enterobacteriaceae</taxon>
        <taxon>Salmonella</taxon>
    </lineage>
</organism>
<evidence type="ECO:0000256" key="4">
    <source>
        <dbReference type="ARBA" id="ARBA00022989"/>
    </source>
</evidence>
<evidence type="ECO:0000313" key="8">
    <source>
        <dbReference type="EMBL" id="SUG55001.1"/>
    </source>
</evidence>
<keyword evidence="4 6" id="KW-1133">Transmembrane helix</keyword>
<dbReference type="Pfam" id="PF05231">
    <property type="entry name" value="MASE1"/>
    <property type="match status" value="1"/>
</dbReference>
<dbReference type="GO" id="GO:0005886">
    <property type="term" value="C:plasma membrane"/>
    <property type="evidence" value="ECO:0007669"/>
    <property type="project" value="UniProtKB-SubCell"/>
</dbReference>
<keyword evidence="3 6" id="KW-0812">Transmembrane</keyword>
<feature type="transmembrane region" description="Helical" evidence="6">
    <location>
        <begin position="62"/>
        <end position="84"/>
    </location>
</feature>
<evidence type="ECO:0000256" key="5">
    <source>
        <dbReference type="ARBA" id="ARBA00023136"/>
    </source>
</evidence>
<proteinExistence type="predicted"/>
<feature type="transmembrane region" description="Helical" evidence="6">
    <location>
        <begin position="90"/>
        <end position="108"/>
    </location>
</feature>
<feature type="domain" description="MASE1" evidence="7">
    <location>
        <begin position="19"/>
        <end position="136"/>
    </location>
</feature>
<sequence length="177" mass="18926">MSKPSQHVFVTVPHPLLRLVSLGLVAFVFTLFSLALSRFGAQLAPLWFPTSIMMVAFYRHAGRLWPGIAVACSLGSIGASLTLFPAASLNFSWTAINIIEAATGAILLRKLLPRYNPLQNLNDWFRLAIGSAVISAATRRPVILADSAGSGRLESVSDLGIIGSHRRAGAGAVRFTV</sequence>
<dbReference type="Proteomes" id="UP000254633">
    <property type="component" value="Unassembled WGS sequence"/>
</dbReference>
<protein>
    <submittedName>
        <fullName evidence="8">PAS domain-containing protein</fullName>
    </submittedName>
</protein>
<keyword evidence="5 6" id="KW-0472">Membrane</keyword>
<feature type="transmembrane region" description="Helical" evidence="6">
    <location>
        <begin position="20"/>
        <end position="41"/>
    </location>
</feature>
<dbReference type="InterPro" id="IPR007895">
    <property type="entry name" value="MASE1"/>
</dbReference>
<name>A0A379TWS4_SALDZ</name>
<gene>
    <name evidence="8" type="ORF">NCTC10060_02117</name>
</gene>
<evidence type="ECO:0000256" key="3">
    <source>
        <dbReference type="ARBA" id="ARBA00022692"/>
    </source>
</evidence>
<evidence type="ECO:0000256" key="2">
    <source>
        <dbReference type="ARBA" id="ARBA00022475"/>
    </source>
</evidence>
<reference evidence="8 9" key="1">
    <citation type="submission" date="2018-06" db="EMBL/GenBank/DDBJ databases">
        <authorList>
            <consortium name="Pathogen Informatics"/>
            <person name="Doyle S."/>
        </authorList>
    </citation>
    <scope>NUCLEOTIDE SEQUENCE [LARGE SCALE GENOMIC DNA]</scope>
    <source>
        <strain evidence="8 9">NCTC10060</strain>
    </source>
</reference>
<comment type="subcellular location">
    <subcellularLocation>
        <location evidence="1">Cell membrane</location>
        <topology evidence="1">Multi-pass membrane protein</topology>
    </subcellularLocation>
</comment>
<dbReference type="EMBL" id="UGXH01000003">
    <property type="protein sequence ID" value="SUG55001.1"/>
    <property type="molecule type" value="Genomic_DNA"/>
</dbReference>
<accession>A0A379TWS4</accession>
<keyword evidence="2" id="KW-1003">Cell membrane</keyword>
<evidence type="ECO:0000256" key="1">
    <source>
        <dbReference type="ARBA" id="ARBA00004651"/>
    </source>
</evidence>
<evidence type="ECO:0000256" key="6">
    <source>
        <dbReference type="SAM" id="Phobius"/>
    </source>
</evidence>
<dbReference type="AlphaFoldDB" id="A0A379TWS4"/>
<evidence type="ECO:0000313" key="9">
    <source>
        <dbReference type="Proteomes" id="UP000254633"/>
    </source>
</evidence>
<evidence type="ECO:0000259" key="7">
    <source>
        <dbReference type="Pfam" id="PF05231"/>
    </source>
</evidence>